<name>A0A7W7YIK3_9BACT</name>
<dbReference type="SUPFAM" id="SSF102588">
    <property type="entry name" value="LmbE-like"/>
    <property type="match status" value="1"/>
</dbReference>
<organism evidence="1 2">
    <name type="scientific">Prosthecobacter dejongeii</name>
    <dbReference type="NCBI Taxonomy" id="48465"/>
    <lineage>
        <taxon>Bacteria</taxon>
        <taxon>Pseudomonadati</taxon>
        <taxon>Verrucomicrobiota</taxon>
        <taxon>Verrucomicrobiia</taxon>
        <taxon>Verrucomicrobiales</taxon>
        <taxon>Verrucomicrobiaceae</taxon>
        <taxon>Prosthecobacter</taxon>
    </lineage>
</organism>
<sequence length="279" mass="31966">MSTALFISPHLDDAVFSCATLIQRLVAKGTRVVVATVFTEGSLDYPQRRDEDRKALHSLGVEAIHLGHLDAPDRMPRYQTFREIIFGWHDADSHTLQAVTHSLTDCLNQIRPTYLYAPLGVGTHVDHRLTHDSARQLRGPQRLTFYEDRPYAYAVGATELRLRELGFDGGPICVQLLLKSFRQLPHVKQFLPTGPERKLCEKWLLQPLQKQSSVLATNQLIQATDHEAWVSQTSAFYYDTQFQAFCGTLKRLKQTDLRHSQLLGSKSRRTERYWQLPQI</sequence>
<keyword evidence="2" id="KW-1185">Reference proteome</keyword>
<evidence type="ECO:0000313" key="2">
    <source>
        <dbReference type="Proteomes" id="UP000534294"/>
    </source>
</evidence>
<protein>
    <submittedName>
        <fullName evidence="1">LmbE family N-acetylglucosaminyl deacetylase</fullName>
    </submittedName>
</protein>
<comment type="caution">
    <text evidence="1">The sequence shown here is derived from an EMBL/GenBank/DDBJ whole genome shotgun (WGS) entry which is preliminary data.</text>
</comment>
<dbReference type="Proteomes" id="UP000534294">
    <property type="component" value="Unassembled WGS sequence"/>
</dbReference>
<dbReference type="GO" id="GO:0016811">
    <property type="term" value="F:hydrolase activity, acting on carbon-nitrogen (but not peptide) bonds, in linear amides"/>
    <property type="evidence" value="ECO:0007669"/>
    <property type="project" value="TreeGrafter"/>
</dbReference>
<dbReference type="AlphaFoldDB" id="A0A7W7YIK3"/>
<dbReference type="Pfam" id="PF02585">
    <property type="entry name" value="PIG-L"/>
    <property type="match status" value="1"/>
</dbReference>
<dbReference type="RefSeq" id="WP_184205541.1">
    <property type="nucleotide sequence ID" value="NZ_JACHIF010000001.1"/>
</dbReference>
<gene>
    <name evidence="1" type="ORF">HNQ64_000804</name>
</gene>
<accession>A0A7W7YIK3</accession>
<dbReference type="Gene3D" id="3.40.50.10320">
    <property type="entry name" value="LmbE-like"/>
    <property type="match status" value="1"/>
</dbReference>
<proteinExistence type="predicted"/>
<dbReference type="PANTHER" id="PTHR12993">
    <property type="entry name" value="N-ACETYLGLUCOSAMINYL-PHOSPHATIDYLINOSITOL DE-N-ACETYLASE-RELATED"/>
    <property type="match status" value="1"/>
</dbReference>
<dbReference type="PANTHER" id="PTHR12993:SF29">
    <property type="entry name" value="BLR3841 PROTEIN"/>
    <property type="match status" value="1"/>
</dbReference>
<dbReference type="EMBL" id="JACHIF010000001">
    <property type="protein sequence ID" value="MBB5036570.1"/>
    <property type="molecule type" value="Genomic_DNA"/>
</dbReference>
<reference evidence="1 2" key="1">
    <citation type="submission" date="2020-08" db="EMBL/GenBank/DDBJ databases">
        <title>Genomic Encyclopedia of Type Strains, Phase IV (KMG-IV): sequencing the most valuable type-strain genomes for metagenomic binning, comparative biology and taxonomic classification.</title>
        <authorList>
            <person name="Goeker M."/>
        </authorList>
    </citation>
    <scope>NUCLEOTIDE SEQUENCE [LARGE SCALE GENOMIC DNA]</scope>
    <source>
        <strain evidence="1 2">DSM 12251</strain>
    </source>
</reference>
<evidence type="ECO:0000313" key="1">
    <source>
        <dbReference type="EMBL" id="MBB5036570.1"/>
    </source>
</evidence>
<dbReference type="InterPro" id="IPR003737">
    <property type="entry name" value="GlcNAc_PI_deacetylase-related"/>
</dbReference>
<dbReference type="InterPro" id="IPR024078">
    <property type="entry name" value="LmbE-like_dom_sf"/>
</dbReference>